<name>A0ABW0BTZ8_9BACT</name>
<sequence length="502" mass="57035">MTTIFLLVFGIGKVKAQRFYDSLEKARFYLNEGNFKEVFLFLDALEKANPGEENMIRLKGQAFYWSKDFEQTNVFFRKKISEYPELQWIKLDYGRILYELNLFKESQEIVSLFLKDQPEHPEANQMMAAMNYWTGGNPKVSYRYLDKILTTYPENPAANDLKSSIRLATAPYIIGKSEFSTDTQPLQFFRFSTSGSFYQNTYLQPGYSLDARSYTIGSGIFWGQFWNKSTLPATGTSLMFRAGLANSSTWSASVVTYGIAVSQKIPGSMTLSASLDKEAYFYTLASLSEQVLPMSYRLEIGRDQAESWTGKAMVQRAEFEDSNWVQTISVWALYPVLKISTIRMDLGYAFNQSNSKEVRFEPNRPILNRQNSTPSGAIIPGVYTPYFTPINQQIHAALAKIQFQLSDKITLKLTGNVGVKAQIDNPNTVFYGNPGNGNAPIKESDIVLELYPTSYTPVELSTEFNFKLTSKANLVIQHAYQRTIFFESNTMGAGINLRIWND</sequence>
<accession>A0ABW0BTZ8</accession>
<dbReference type="EMBL" id="JBHSKS010000003">
    <property type="protein sequence ID" value="MFC5191337.1"/>
    <property type="molecule type" value="Genomic_DNA"/>
</dbReference>
<reference evidence="2" key="1">
    <citation type="journal article" date="2019" name="Int. J. Syst. Evol. Microbiol.">
        <title>The Global Catalogue of Microorganisms (GCM) 10K type strain sequencing project: providing services to taxonomists for standard genome sequencing and annotation.</title>
        <authorList>
            <consortium name="The Broad Institute Genomics Platform"/>
            <consortium name="The Broad Institute Genome Sequencing Center for Infectious Disease"/>
            <person name="Wu L."/>
            <person name="Ma J."/>
        </authorList>
    </citation>
    <scope>NUCLEOTIDE SEQUENCE [LARGE SCALE GENOMIC DNA]</scope>
    <source>
        <strain evidence="2">CGMCC 1.7030</strain>
    </source>
</reference>
<keyword evidence="2" id="KW-1185">Reference proteome</keyword>
<dbReference type="SUPFAM" id="SSF48452">
    <property type="entry name" value="TPR-like"/>
    <property type="match status" value="1"/>
</dbReference>
<proteinExistence type="predicted"/>
<dbReference type="Gene3D" id="1.25.40.10">
    <property type="entry name" value="Tetratricopeptide repeat domain"/>
    <property type="match status" value="1"/>
</dbReference>
<organism evidence="1 2">
    <name type="scientific">Algoriphagus aquatilis</name>
    <dbReference type="NCBI Taxonomy" id="490186"/>
    <lineage>
        <taxon>Bacteria</taxon>
        <taxon>Pseudomonadati</taxon>
        <taxon>Bacteroidota</taxon>
        <taxon>Cytophagia</taxon>
        <taxon>Cytophagales</taxon>
        <taxon>Cyclobacteriaceae</taxon>
        <taxon>Algoriphagus</taxon>
    </lineage>
</organism>
<comment type="caution">
    <text evidence="1">The sequence shown here is derived from an EMBL/GenBank/DDBJ whole genome shotgun (WGS) entry which is preliminary data.</text>
</comment>
<dbReference type="Proteomes" id="UP001596163">
    <property type="component" value="Unassembled WGS sequence"/>
</dbReference>
<dbReference type="InterPro" id="IPR011990">
    <property type="entry name" value="TPR-like_helical_dom_sf"/>
</dbReference>
<protein>
    <submittedName>
        <fullName evidence="1">Tetratricopeptide repeat protein</fullName>
    </submittedName>
</protein>
<gene>
    <name evidence="1" type="ORF">ACFPIK_06130</name>
</gene>
<evidence type="ECO:0000313" key="1">
    <source>
        <dbReference type="EMBL" id="MFC5191337.1"/>
    </source>
</evidence>
<dbReference type="RefSeq" id="WP_377913279.1">
    <property type="nucleotide sequence ID" value="NZ_JBHSKS010000003.1"/>
</dbReference>
<evidence type="ECO:0000313" key="2">
    <source>
        <dbReference type="Proteomes" id="UP001596163"/>
    </source>
</evidence>